<comment type="similarity">
    <text evidence="1">Belongs to the GSP E family.</text>
</comment>
<dbReference type="Gene3D" id="3.30.450.90">
    <property type="match status" value="1"/>
</dbReference>
<dbReference type="InterPro" id="IPR047667">
    <property type="entry name" value="ATPase_ComGA"/>
</dbReference>
<dbReference type="STRING" id="263852.SAMN02745116_02598"/>
<dbReference type="InterPro" id="IPR001482">
    <property type="entry name" value="T2SS/T4SS_dom"/>
</dbReference>
<gene>
    <name evidence="5" type="ORF">SAMN02745116_02598</name>
</gene>
<dbReference type="Pfam" id="PF00437">
    <property type="entry name" value="T2SSE"/>
    <property type="match status" value="1"/>
</dbReference>
<dbReference type="GO" id="GO:0005886">
    <property type="term" value="C:plasma membrane"/>
    <property type="evidence" value="ECO:0007669"/>
    <property type="project" value="TreeGrafter"/>
</dbReference>
<dbReference type="GO" id="GO:0005524">
    <property type="term" value="F:ATP binding"/>
    <property type="evidence" value="ECO:0007669"/>
    <property type="project" value="UniProtKB-KW"/>
</dbReference>
<protein>
    <submittedName>
        <fullName evidence="5">Competence protein ComGA</fullName>
    </submittedName>
</protein>
<evidence type="ECO:0000256" key="2">
    <source>
        <dbReference type="ARBA" id="ARBA00022741"/>
    </source>
</evidence>
<accession>A0A1T4RGI7</accession>
<dbReference type="EMBL" id="FUXI01000049">
    <property type="protein sequence ID" value="SKA15112.1"/>
    <property type="molecule type" value="Genomic_DNA"/>
</dbReference>
<name>A0A1T4RGI7_9ENTE</name>
<keyword evidence="3" id="KW-0067">ATP-binding</keyword>
<evidence type="ECO:0000256" key="1">
    <source>
        <dbReference type="ARBA" id="ARBA00006611"/>
    </source>
</evidence>
<organism evidence="5 6">
    <name type="scientific">Pilibacter termitis</name>
    <dbReference type="NCBI Taxonomy" id="263852"/>
    <lineage>
        <taxon>Bacteria</taxon>
        <taxon>Bacillati</taxon>
        <taxon>Bacillota</taxon>
        <taxon>Bacilli</taxon>
        <taxon>Lactobacillales</taxon>
        <taxon>Enterococcaceae</taxon>
        <taxon>Pilibacter</taxon>
    </lineage>
</organism>
<dbReference type="PANTHER" id="PTHR30258">
    <property type="entry name" value="TYPE II SECRETION SYSTEM PROTEIN GSPE-RELATED"/>
    <property type="match status" value="1"/>
</dbReference>
<dbReference type="PANTHER" id="PTHR30258:SF2">
    <property type="entry name" value="COMG OPERON PROTEIN 1"/>
    <property type="match status" value="1"/>
</dbReference>
<dbReference type="Gene3D" id="3.40.50.300">
    <property type="entry name" value="P-loop containing nucleotide triphosphate hydrolases"/>
    <property type="match status" value="1"/>
</dbReference>
<dbReference type="NCBIfam" id="NF041000">
    <property type="entry name" value="ATPase_ComGA"/>
    <property type="match status" value="1"/>
</dbReference>
<dbReference type="RefSeq" id="WP_078808486.1">
    <property type="nucleotide sequence ID" value="NZ_FUXI01000049.1"/>
</dbReference>
<reference evidence="5 6" key="1">
    <citation type="submission" date="2017-02" db="EMBL/GenBank/DDBJ databases">
        <authorList>
            <person name="Peterson S.W."/>
        </authorList>
    </citation>
    <scope>NUCLEOTIDE SEQUENCE [LARGE SCALE GENOMIC DNA]</scope>
    <source>
        <strain evidence="5 6">ATCC BAA-1030</strain>
    </source>
</reference>
<evidence type="ECO:0000256" key="3">
    <source>
        <dbReference type="ARBA" id="ARBA00022840"/>
    </source>
</evidence>
<dbReference type="CDD" id="cd01129">
    <property type="entry name" value="PulE-GspE-like"/>
    <property type="match status" value="1"/>
</dbReference>
<sequence>MDINSLAEKILKEGSELQAHDCYILPIEQGFRCFYRKGDKRVGEQSFSEEIGNKLILHFKYRGGMNIGEKRRAQLGSFSVEIDGVKRRFRLSTVGNFEQKESLVLRFLHSFEVQKLQFFFEGQLEELREKTLRRGLYLFSGATGSGKTTTMYQLAQMLEEEKQIIAVEDPVEIENARILQLQVNESIGMDYEALIKLTLRHRPDLLIVGEIRDEITARTVIRAALTGHTVFSTVHAQSPKGVFLRMKELGVSDVEMEQTVKGVIYQRLFTDNHGKTRALFSFSKNGKKETEWNDLLEKLVQEKRISQEIYSQEKFV</sequence>
<keyword evidence="6" id="KW-1185">Reference proteome</keyword>
<dbReference type="AlphaFoldDB" id="A0A1T4RGI7"/>
<proteinExistence type="inferred from homology"/>
<dbReference type="SUPFAM" id="SSF52540">
    <property type="entry name" value="P-loop containing nucleoside triphosphate hydrolases"/>
    <property type="match status" value="1"/>
</dbReference>
<dbReference type="OrthoDB" id="9808272at2"/>
<dbReference type="PROSITE" id="PS00662">
    <property type="entry name" value="T2SP_E"/>
    <property type="match status" value="1"/>
</dbReference>
<evidence type="ECO:0000313" key="6">
    <source>
        <dbReference type="Proteomes" id="UP000190328"/>
    </source>
</evidence>
<feature type="domain" description="Bacterial type II secretion system protein E" evidence="4">
    <location>
        <begin position="199"/>
        <end position="213"/>
    </location>
</feature>
<evidence type="ECO:0000259" key="4">
    <source>
        <dbReference type="PROSITE" id="PS00662"/>
    </source>
</evidence>
<dbReference type="InterPro" id="IPR027417">
    <property type="entry name" value="P-loop_NTPase"/>
</dbReference>
<keyword evidence="2" id="KW-0547">Nucleotide-binding</keyword>
<dbReference type="GO" id="GO:0016887">
    <property type="term" value="F:ATP hydrolysis activity"/>
    <property type="evidence" value="ECO:0007669"/>
    <property type="project" value="TreeGrafter"/>
</dbReference>
<evidence type="ECO:0000313" key="5">
    <source>
        <dbReference type="EMBL" id="SKA15112.1"/>
    </source>
</evidence>
<dbReference type="Proteomes" id="UP000190328">
    <property type="component" value="Unassembled WGS sequence"/>
</dbReference>